<dbReference type="InterPro" id="IPR029044">
    <property type="entry name" value="Nucleotide-diphossugar_trans"/>
</dbReference>
<gene>
    <name evidence="6" type="ORF">DM860_016927</name>
</gene>
<dbReference type="EC" id="2.4.1.-" evidence="4"/>
<evidence type="ECO:0000313" key="6">
    <source>
        <dbReference type="EMBL" id="RAL50460.1"/>
    </source>
</evidence>
<dbReference type="Pfam" id="PF01501">
    <property type="entry name" value="Glyco_transf_8"/>
    <property type="match status" value="2"/>
</dbReference>
<evidence type="ECO:0000313" key="7">
    <source>
        <dbReference type="Proteomes" id="UP000249390"/>
    </source>
</evidence>
<dbReference type="SUPFAM" id="SSF53448">
    <property type="entry name" value="Nucleotide-diphospho-sugar transferases"/>
    <property type="match status" value="1"/>
</dbReference>
<dbReference type="PANTHER" id="PTHR11183">
    <property type="entry name" value="GLYCOGENIN SUBFAMILY MEMBER"/>
    <property type="match status" value="1"/>
</dbReference>
<evidence type="ECO:0000256" key="2">
    <source>
        <dbReference type="ARBA" id="ARBA00022679"/>
    </source>
</evidence>
<feature type="transmembrane region" description="Helical" evidence="5">
    <location>
        <begin position="12"/>
        <end position="33"/>
    </location>
</feature>
<keyword evidence="2" id="KW-0808">Transferase</keyword>
<name>A0A328DZ03_9ASTE</name>
<comment type="caution">
    <text evidence="6">The sequence shown here is derived from an EMBL/GenBank/DDBJ whole genome shotgun (WGS) entry which is preliminary data.</text>
</comment>
<accession>A0A328DZ03</accession>
<evidence type="ECO:0000256" key="1">
    <source>
        <dbReference type="ARBA" id="ARBA00022676"/>
    </source>
</evidence>
<keyword evidence="3" id="KW-0464">Manganese</keyword>
<keyword evidence="1" id="KW-0328">Glycosyltransferase</keyword>
<sequence>MAAKPSLSTPKIFTFALISVCLSLILVTTIEVLGRTYENRPRWVFPNPVQKPGWYQVLESRNVTRMKIGLVNVHNMENEVRGLVGEPELMSVDFIRVNETIRWTDLYPEWIDEEKPEKCPEIPMPRFEDYKGINVIVARVPCGGPTDVYRLQVNLVVANLLVRINGWEDHERSYNEIYVVFLGSCEPMLEIFRCEDLLWHEGHSWVYKPDLRSLKQKVAMPVGSCQLGHPFVEQGQEMRERAFNKTLNQPREAYVSIVHSSESYVCGAVALAQSIKQSTLTKDLVLLVDETISQKSIHGLREAGWKIKKIKRIRSPHAQKRAYNEWNYSKLRIWQLVEYDKLIFIDSDFIVLRNLDKFFAYPQMSAVGNSRHVFNSGLMLIEPSECTFKTLMEKTNTTGSYNGGDQGFLNEVFSWWHRFPSGLNFIKNFKSLQGEKHDVPKNVYTIHFIGMKPWRCYRDYDCNWDNIDNQHLASDMAHEMWWKVHDRMPQNLKQYCALKPWAEAEIRTWREKAKNASFADGHWKIPVRDPRRGSYM</sequence>
<dbReference type="AlphaFoldDB" id="A0A328DZ03"/>
<dbReference type="InterPro" id="IPR050587">
    <property type="entry name" value="GNT1/Glycosyltrans_8"/>
</dbReference>
<proteinExistence type="inferred from homology"/>
<dbReference type="Gene3D" id="3.90.550.10">
    <property type="entry name" value="Spore Coat Polysaccharide Biosynthesis Protein SpsA, Chain A"/>
    <property type="match status" value="1"/>
</dbReference>
<keyword evidence="5" id="KW-1133">Transmembrane helix</keyword>
<keyword evidence="7" id="KW-1185">Reference proteome</keyword>
<protein>
    <recommendedName>
        <fullName evidence="4">Hexosyltransferase</fullName>
        <ecNumber evidence="4">2.4.1.-</ecNumber>
    </recommendedName>
</protein>
<dbReference type="EMBL" id="NQVE01000060">
    <property type="protein sequence ID" value="RAL50460.1"/>
    <property type="molecule type" value="Genomic_DNA"/>
</dbReference>
<comment type="similarity">
    <text evidence="4">Belongs to the glycosyltransferase 8 family.</text>
</comment>
<keyword evidence="5" id="KW-0472">Membrane</keyword>
<organism evidence="6 7">
    <name type="scientific">Cuscuta australis</name>
    <dbReference type="NCBI Taxonomy" id="267555"/>
    <lineage>
        <taxon>Eukaryota</taxon>
        <taxon>Viridiplantae</taxon>
        <taxon>Streptophyta</taxon>
        <taxon>Embryophyta</taxon>
        <taxon>Tracheophyta</taxon>
        <taxon>Spermatophyta</taxon>
        <taxon>Magnoliopsida</taxon>
        <taxon>eudicotyledons</taxon>
        <taxon>Gunneridae</taxon>
        <taxon>Pentapetalae</taxon>
        <taxon>asterids</taxon>
        <taxon>lamiids</taxon>
        <taxon>Solanales</taxon>
        <taxon>Convolvulaceae</taxon>
        <taxon>Cuscuteae</taxon>
        <taxon>Cuscuta</taxon>
        <taxon>Cuscuta subgen. Grammica</taxon>
        <taxon>Cuscuta sect. Cleistogrammica</taxon>
    </lineage>
</organism>
<keyword evidence="5" id="KW-0812">Transmembrane</keyword>
<evidence type="ECO:0000256" key="3">
    <source>
        <dbReference type="ARBA" id="ARBA00023211"/>
    </source>
</evidence>
<evidence type="ECO:0000256" key="4">
    <source>
        <dbReference type="RuleBase" id="RU362027"/>
    </source>
</evidence>
<dbReference type="CDD" id="cd02537">
    <property type="entry name" value="GT8_Glycogenin"/>
    <property type="match status" value="1"/>
</dbReference>
<evidence type="ECO:0000256" key="5">
    <source>
        <dbReference type="SAM" id="Phobius"/>
    </source>
</evidence>
<dbReference type="InterPro" id="IPR002495">
    <property type="entry name" value="Glyco_trans_8"/>
</dbReference>
<dbReference type="Proteomes" id="UP000249390">
    <property type="component" value="Unassembled WGS sequence"/>
</dbReference>
<dbReference type="GO" id="GO:0016757">
    <property type="term" value="F:glycosyltransferase activity"/>
    <property type="evidence" value="ECO:0007669"/>
    <property type="project" value="UniProtKB-KW"/>
</dbReference>
<reference evidence="6 7" key="1">
    <citation type="submission" date="2018-06" db="EMBL/GenBank/DDBJ databases">
        <title>The Genome of Cuscuta australis (Dodder) Provides Insight into the Evolution of Plant Parasitism.</title>
        <authorList>
            <person name="Liu H."/>
        </authorList>
    </citation>
    <scope>NUCLEOTIDE SEQUENCE [LARGE SCALE GENOMIC DNA]</scope>
    <source>
        <strain evidence="7">cv. Yunnan</strain>
        <tissue evidence="6">Vines</tissue>
    </source>
</reference>